<dbReference type="AlphaFoldDB" id="A0A1D7QVX3"/>
<keyword evidence="2" id="KW-1133">Transmembrane helix</keyword>
<organism evidence="3 4">
    <name type="scientific">Salisediminibacterium beveridgei</name>
    <dbReference type="NCBI Taxonomy" id="632773"/>
    <lineage>
        <taxon>Bacteria</taxon>
        <taxon>Bacillati</taxon>
        <taxon>Bacillota</taxon>
        <taxon>Bacilli</taxon>
        <taxon>Bacillales</taxon>
        <taxon>Bacillaceae</taxon>
        <taxon>Salisediminibacterium</taxon>
    </lineage>
</organism>
<keyword evidence="2" id="KW-0472">Membrane</keyword>
<gene>
    <name evidence="3" type="ORF">BBEV_1801</name>
</gene>
<keyword evidence="4" id="KW-1185">Reference proteome</keyword>
<feature type="region of interest" description="Disordered" evidence="1">
    <location>
        <begin position="66"/>
        <end position="112"/>
    </location>
</feature>
<dbReference type="RefSeq" id="WP_069365172.1">
    <property type="nucleotide sequence ID" value="NZ_CP012502.1"/>
</dbReference>
<evidence type="ECO:0000256" key="2">
    <source>
        <dbReference type="SAM" id="Phobius"/>
    </source>
</evidence>
<proteinExistence type="predicted"/>
<keyword evidence="2" id="KW-0812">Transmembrane</keyword>
<feature type="transmembrane region" description="Helical" evidence="2">
    <location>
        <begin position="37"/>
        <end position="62"/>
    </location>
</feature>
<dbReference type="Proteomes" id="UP000094463">
    <property type="component" value="Chromosome"/>
</dbReference>
<accession>A0A1D7QVX3</accession>
<sequence>MKSFYMKSVIVASSFSFLILFIASLQSNTIPTSIFRGSIGLLPGALFGIILAYIWDLVFMDVGPSSSGSMKKTNKHNHQTEEITHDEHSQDTSYSAETDKQAAEFVKSRLND</sequence>
<feature type="compositionally biased region" description="Basic and acidic residues" evidence="1">
    <location>
        <begin position="78"/>
        <end position="90"/>
    </location>
</feature>
<evidence type="ECO:0000256" key="1">
    <source>
        <dbReference type="SAM" id="MobiDB-lite"/>
    </source>
</evidence>
<dbReference type="KEGG" id="bbev:BBEV_1801"/>
<feature type="compositionally biased region" description="Basic and acidic residues" evidence="1">
    <location>
        <begin position="97"/>
        <end position="112"/>
    </location>
</feature>
<dbReference type="STRING" id="632773.BBEV_1801"/>
<dbReference type="EMBL" id="CP012502">
    <property type="protein sequence ID" value="AOM83162.1"/>
    <property type="molecule type" value="Genomic_DNA"/>
</dbReference>
<protein>
    <submittedName>
        <fullName evidence="3">Uncharacterized protein</fullName>
    </submittedName>
</protein>
<evidence type="ECO:0000313" key="3">
    <source>
        <dbReference type="EMBL" id="AOM83162.1"/>
    </source>
</evidence>
<name>A0A1D7QVX3_9BACI</name>
<evidence type="ECO:0000313" key="4">
    <source>
        <dbReference type="Proteomes" id="UP000094463"/>
    </source>
</evidence>
<reference evidence="3 4" key="1">
    <citation type="submission" date="2015-08" db="EMBL/GenBank/DDBJ databases">
        <title>The complete genome sequence of Bacillus beveridgei MLTeJB.</title>
        <authorList>
            <person name="Hanson T.E."/>
            <person name="Mesa C."/>
            <person name="Basesman S.M."/>
            <person name="Oremland R.S."/>
        </authorList>
    </citation>
    <scope>NUCLEOTIDE SEQUENCE [LARGE SCALE GENOMIC DNA]</scope>
    <source>
        <strain evidence="3 4">MLTeJB</strain>
    </source>
</reference>